<dbReference type="PROSITE" id="PS51257">
    <property type="entry name" value="PROKAR_LIPOPROTEIN"/>
    <property type="match status" value="1"/>
</dbReference>
<protein>
    <submittedName>
        <fullName evidence="2">ABC transporter substrate-binding protein</fullName>
    </submittedName>
</protein>
<keyword evidence="1" id="KW-0732">Signal</keyword>
<dbReference type="Proteomes" id="UP001323798">
    <property type="component" value="Chromosome"/>
</dbReference>
<evidence type="ECO:0000313" key="2">
    <source>
        <dbReference type="EMBL" id="WPR89583.1"/>
    </source>
</evidence>
<dbReference type="InterPro" id="IPR050490">
    <property type="entry name" value="Bact_solute-bd_prot1"/>
</dbReference>
<evidence type="ECO:0000256" key="1">
    <source>
        <dbReference type="SAM" id="SignalP"/>
    </source>
</evidence>
<feature type="signal peptide" evidence="1">
    <location>
        <begin position="1"/>
        <end position="34"/>
    </location>
</feature>
<dbReference type="EMBL" id="CP139368">
    <property type="protein sequence ID" value="WPR89583.1"/>
    <property type="molecule type" value="Genomic_DNA"/>
</dbReference>
<dbReference type="RefSeq" id="WP_320942297.1">
    <property type="nucleotide sequence ID" value="NZ_BAABEU010000003.1"/>
</dbReference>
<sequence>MTQHLRSRMRIGLFAAPLAVGALILAGCSGSNTASGPEPQTISYAFGASNPQDKAAYTSIATNYEKAHKGVTVNTVNLPGESYASALATRVQGGNAPDTFNAEGGIGQANSIIPWAKAGLLLPLSDDIQRNLPASQKDLWVYNGKAYGVPLGTQANGVIWNDELAKSIGVNVTPSTSLDDLIAQCGAARAQGKSIYGLAGAAPPNTGFLALGIATSTVYGPDKDWNQKRAAGKVTFDGTKGWHTALESIKAMFDAKCFQDGAQGAGFDALTNGASQGKILGFFAPSAAAKEIMDAAGGHVKLVIQPIPAPAGTKTYLSLSADQSVAASAKTKSPKLSTDFLKYILSGEGQQAYSTLVGTIPVNVSSSTALLPQYEGLKDMITANDVRGYPATAWSNAKVYADLGSGVQGILTGQMTVDQVLKQMDADWG</sequence>
<dbReference type="Pfam" id="PF01547">
    <property type="entry name" value="SBP_bac_1"/>
    <property type="match status" value="1"/>
</dbReference>
<reference evidence="2 3" key="1">
    <citation type="submission" date="2023-11" db="EMBL/GenBank/DDBJ databases">
        <title>Genome sequence of Microbacterium rhizosphaerae KACC 19337.</title>
        <authorList>
            <person name="Choi H."/>
            <person name="Kim S."/>
            <person name="Kim Y."/>
            <person name="Kwon S.-W."/>
            <person name="Heo J."/>
        </authorList>
    </citation>
    <scope>NUCLEOTIDE SEQUENCE [LARGE SCALE GENOMIC DNA]</scope>
    <source>
        <strain evidence="2 3">KACC 19337</strain>
    </source>
</reference>
<dbReference type="PANTHER" id="PTHR43649">
    <property type="entry name" value="ARABINOSE-BINDING PROTEIN-RELATED"/>
    <property type="match status" value="1"/>
</dbReference>
<accession>A0ABZ0SP27</accession>
<feature type="chain" id="PRO_5046212851" evidence="1">
    <location>
        <begin position="35"/>
        <end position="429"/>
    </location>
</feature>
<gene>
    <name evidence="2" type="ORF">SM116_17775</name>
</gene>
<dbReference type="PANTHER" id="PTHR43649:SF12">
    <property type="entry name" value="DIACETYLCHITOBIOSE BINDING PROTEIN DASA"/>
    <property type="match status" value="1"/>
</dbReference>
<keyword evidence="3" id="KW-1185">Reference proteome</keyword>
<name>A0ABZ0SP27_9MICO</name>
<proteinExistence type="predicted"/>
<dbReference type="Gene3D" id="3.40.190.10">
    <property type="entry name" value="Periplasmic binding protein-like II"/>
    <property type="match status" value="2"/>
</dbReference>
<organism evidence="2 3">
    <name type="scientific">Microbacterium rhizosphaerae</name>
    <dbReference type="NCBI Taxonomy" id="1678237"/>
    <lineage>
        <taxon>Bacteria</taxon>
        <taxon>Bacillati</taxon>
        <taxon>Actinomycetota</taxon>
        <taxon>Actinomycetes</taxon>
        <taxon>Micrococcales</taxon>
        <taxon>Microbacteriaceae</taxon>
        <taxon>Microbacterium</taxon>
    </lineage>
</organism>
<dbReference type="InterPro" id="IPR006059">
    <property type="entry name" value="SBP"/>
</dbReference>
<evidence type="ECO:0000313" key="3">
    <source>
        <dbReference type="Proteomes" id="UP001323798"/>
    </source>
</evidence>
<dbReference type="SUPFAM" id="SSF53850">
    <property type="entry name" value="Periplasmic binding protein-like II"/>
    <property type="match status" value="1"/>
</dbReference>